<dbReference type="Proteomes" id="UP000230002">
    <property type="component" value="Unassembled WGS sequence"/>
</dbReference>
<dbReference type="EMBL" id="AYKW01000017">
    <property type="protein sequence ID" value="PIL29934.1"/>
    <property type="molecule type" value="Genomic_DNA"/>
</dbReference>
<organism evidence="1 2">
    <name type="scientific">Ganoderma sinense ZZ0214-1</name>
    <dbReference type="NCBI Taxonomy" id="1077348"/>
    <lineage>
        <taxon>Eukaryota</taxon>
        <taxon>Fungi</taxon>
        <taxon>Dikarya</taxon>
        <taxon>Basidiomycota</taxon>
        <taxon>Agaricomycotina</taxon>
        <taxon>Agaricomycetes</taxon>
        <taxon>Polyporales</taxon>
        <taxon>Polyporaceae</taxon>
        <taxon>Ganoderma</taxon>
    </lineage>
</organism>
<gene>
    <name evidence="1" type="ORF">GSI_07845</name>
</gene>
<protein>
    <submittedName>
        <fullName evidence="1">Uncharacterized protein</fullName>
    </submittedName>
</protein>
<reference evidence="1 2" key="1">
    <citation type="journal article" date="2015" name="Sci. Rep.">
        <title>Chromosome-level genome map provides insights into diverse defense mechanisms in the medicinal fungus Ganoderma sinense.</title>
        <authorList>
            <person name="Zhu Y."/>
            <person name="Xu J."/>
            <person name="Sun C."/>
            <person name="Zhou S."/>
            <person name="Xu H."/>
            <person name="Nelson D.R."/>
            <person name="Qian J."/>
            <person name="Song J."/>
            <person name="Luo H."/>
            <person name="Xiang L."/>
            <person name="Li Y."/>
            <person name="Xu Z."/>
            <person name="Ji A."/>
            <person name="Wang L."/>
            <person name="Lu S."/>
            <person name="Hayward A."/>
            <person name="Sun W."/>
            <person name="Li X."/>
            <person name="Schwartz D.C."/>
            <person name="Wang Y."/>
            <person name="Chen S."/>
        </authorList>
    </citation>
    <scope>NUCLEOTIDE SEQUENCE [LARGE SCALE GENOMIC DNA]</scope>
    <source>
        <strain evidence="1 2">ZZ0214-1</strain>
    </source>
</reference>
<dbReference type="AlphaFoldDB" id="A0A2G8S868"/>
<accession>A0A2G8S868</accession>
<name>A0A2G8S868_9APHY</name>
<sequence length="373" mass="41245">MDTWDPPSIPYLSQVIFADLEWYMVHYYVLLFSSYGPCIQIVPKGLLQVYPVEVFESLYLQCAPVTSSNLEADLLRLSIAVYAFEEDSPRRRAVTSLSIMLATSTRLVRITLCPYLLGHSYYEVLGAKWRDHVLALLRTLPGLRELWLTDTDTDTDVHSSSAPLWDFPTPDGLAAGDEPTIVFPSLDSVVIVYDCSAALRRLHPDVDSTSDDGATSIQPSISALRQEACAGPGAGPMSTCPNLAHVHLAIGYDPTDLPRLRDAWRSTPWSLDCERPFEEQARGRVDLSAKLLRELASEQGKYAYVRRAALWVQLMPHLALDAGELGWLRALFAAAGGDVRVEEIDCLPGMPVPEHVRDGALDMRGFVPGSVLC</sequence>
<proteinExistence type="predicted"/>
<keyword evidence="2" id="KW-1185">Reference proteome</keyword>
<evidence type="ECO:0000313" key="2">
    <source>
        <dbReference type="Proteomes" id="UP000230002"/>
    </source>
</evidence>
<dbReference type="OrthoDB" id="2752547at2759"/>
<evidence type="ECO:0000313" key="1">
    <source>
        <dbReference type="EMBL" id="PIL29934.1"/>
    </source>
</evidence>
<comment type="caution">
    <text evidence="1">The sequence shown here is derived from an EMBL/GenBank/DDBJ whole genome shotgun (WGS) entry which is preliminary data.</text>
</comment>